<dbReference type="InterPro" id="IPR049576">
    <property type="entry name" value="HDC-like"/>
</dbReference>
<feature type="transmembrane region" description="Helical" evidence="1">
    <location>
        <begin position="6"/>
        <end position="22"/>
    </location>
</feature>
<feature type="transmembrane region" description="Helical" evidence="1">
    <location>
        <begin position="239"/>
        <end position="257"/>
    </location>
</feature>
<feature type="transmembrane region" description="Helical" evidence="1">
    <location>
        <begin position="263"/>
        <end position="280"/>
    </location>
</feature>
<dbReference type="AlphaFoldDB" id="A0A410PSW5"/>
<name>A0A410PSW5_9FIRM</name>
<dbReference type="OrthoDB" id="3243277at2"/>
<feature type="transmembrane region" description="Helical" evidence="1">
    <location>
        <begin position="292"/>
        <end position="315"/>
    </location>
</feature>
<sequence length="394" mass="42366">MNFSPIIAFLFVAVFLAIGEAISTRTKAYVPSVFVTGVLFLIGYWTITPKDLVDTASFGPQFVSVCMSLLLVHMGTMMDIKKLIEQWKAVVVAVVGVAGTVLLAMTIGRMLFGYQFVVALTPPLTGGIVAAVLMSNALTEKGLVAMAAFPVAMFIVHSFIGYPLTSWCLKREGKRVLAEYRLNGTGGAASESAAVVHTAKKKLFPQVPENYLTSTLILVKLIIVGIIAHQLSVLTKGMVNEYIICLILGVVFCELGFLEESALSKAGVFDWLMMGLLAYVMSKLSELTPALFLEIIIPIIVLIVIGITGMFLTSAVSGRMVGLSKEMSFACALTALFGFPADYIITNEVCNSISQTKEEKEYVADVLVPRMLVGGFATVSIASVIIATVFVNLV</sequence>
<dbReference type="RefSeq" id="WP_128744612.1">
    <property type="nucleotide sequence ID" value="NZ_CP035281.1"/>
</dbReference>
<dbReference type="EMBL" id="CP035281">
    <property type="protein sequence ID" value="QAT41958.1"/>
    <property type="molecule type" value="Genomic_DNA"/>
</dbReference>
<evidence type="ECO:0000256" key="1">
    <source>
        <dbReference type="SAM" id="Phobius"/>
    </source>
</evidence>
<feature type="transmembrane region" description="Helical" evidence="1">
    <location>
        <begin position="114"/>
        <end position="135"/>
    </location>
</feature>
<keyword evidence="1" id="KW-0812">Transmembrane</keyword>
<feature type="transmembrane region" description="Helical" evidence="1">
    <location>
        <begin position="367"/>
        <end position="391"/>
    </location>
</feature>
<proteinExistence type="predicted"/>
<evidence type="ECO:0000313" key="3">
    <source>
        <dbReference type="Proteomes" id="UP000287601"/>
    </source>
</evidence>
<feature type="transmembrane region" description="Helical" evidence="1">
    <location>
        <begin position="211"/>
        <end position="232"/>
    </location>
</feature>
<feature type="transmembrane region" description="Helical" evidence="1">
    <location>
        <begin position="89"/>
        <end position="108"/>
    </location>
</feature>
<dbReference type="KEGG" id="amij:EQM06_01235"/>
<feature type="transmembrane region" description="Helical" evidence="1">
    <location>
        <begin position="29"/>
        <end position="47"/>
    </location>
</feature>
<keyword evidence="1" id="KW-0472">Membrane</keyword>
<keyword evidence="1" id="KW-1133">Transmembrane helix</keyword>
<evidence type="ECO:0008006" key="4">
    <source>
        <dbReference type="Google" id="ProtNLM"/>
    </source>
</evidence>
<feature type="transmembrane region" description="Helical" evidence="1">
    <location>
        <begin position="142"/>
        <end position="162"/>
    </location>
</feature>
<organism evidence="2 3">
    <name type="scientific">Aminipila luticellarii</name>
    <dbReference type="NCBI Taxonomy" id="2507160"/>
    <lineage>
        <taxon>Bacteria</taxon>
        <taxon>Bacillati</taxon>
        <taxon>Bacillota</taxon>
        <taxon>Clostridia</taxon>
        <taxon>Peptostreptococcales</taxon>
        <taxon>Anaerovoracaceae</taxon>
        <taxon>Aminipila</taxon>
    </lineage>
</organism>
<keyword evidence="3" id="KW-1185">Reference proteome</keyword>
<dbReference type="CDD" id="cd21416">
    <property type="entry name" value="HDC_protein"/>
    <property type="match status" value="1"/>
</dbReference>
<reference evidence="2 3" key="1">
    <citation type="submission" date="2019-01" db="EMBL/GenBank/DDBJ databases">
        <title>Draft genomes of a novel of Aminipila strains.</title>
        <authorList>
            <person name="Ma S."/>
        </authorList>
    </citation>
    <scope>NUCLEOTIDE SEQUENCE [LARGE SCALE GENOMIC DNA]</scope>
    <source>
        <strain evidence="3">JN-39</strain>
    </source>
</reference>
<accession>A0A410PSW5</accession>
<dbReference type="Proteomes" id="UP000287601">
    <property type="component" value="Chromosome"/>
</dbReference>
<gene>
    <name evidence="2" type="ORF">EQM06_01235</name>
</gene>
<protein>
    <recommendedName>
        <fullName evidence="4">Na+/glutamate symporter</fullName>
    </recommendedName>
</protein>
<feature type="transmembrane region" description="Helical" evidence="1">
    <location>
        <begin position="59"/>
        <end position="77"/>
    </location>
</feature>
<evidence type="ECO:0000313" key="2">
    <source>
        <dbReference type="EMBL" id="QAT41958.1"/>
    </source>
</evidence>